<feature type="non-terminal residue" evidence="2">
    <location>
        <position position="472"/>
    </location>
</feature>
<dbReference type="PANTHER" id="PTHR46954:SF1">
    <property type="entry name" value="C2H2-TYPE DOMAIN-CONTAINING PROTEIN"/>
    <property type="match status" value="1"/>
</dbReference>
<name>A0A8J2KFV6_9HEXA</name>
<feature type="compositionally biased region" description="Polar residues" evidence="1">
    <location>
        <begin position="68"/>
        <end position="87"/>
    </location>
</feature>
<feature type="region of interest" description="Disordered" evidence="1">
    <location>
        <begin position="67"/>
        <end position="87"/>
    </location>
</feature>
<evidence type="ECO:0000313" key="3">
    <source>
        <dbReference type="Proteomes" id="UP000708208"/>
    </source>
</evidence>
<dbReference type="PANTHER" id="PTHR46954">
    <property type="entry name" value="C2H2-TYPE DOMAIN-CONTAINING PROTEIN"/>
    <property type="match status" value="1"/>
</dbReference>
<feature type="non-terminal residue" evidence="2">
    <location>
        <position position="1"/>
    </location>
</feature>
<dbReference type="OrthoDB" id="10065089at2759"/>
<accession>A0A8J2KFV6</accession>
<comment type="caution">
    <text evidence="2">The sequence shown here is derived from an EMBL/GenBank/DDBJ whole genome shotgun (WGS) entry which is preliminary data.</text>
</comment>
<sequence>YSAWRKAFGQSVKEKKIQEDCNEFWRDHRDKPDLVTQKLKELNQKINTQTNIYSFFEKVKLKGKDNSSDVSSTYSENPGVPSTVSNSLATSDASIMDCTESEQLEPDRECPAHLAATDKLARTNEKIDCLIQLKNVGIGLTSDQDKLLKTLIKKKQELKKKLHILEVGRKSSKKYREKKRKQMEKLKLNYPRLIPELREISSDKVGRPRLETSQPTLLQTIVKLVSPTGAAEDRRRSEKLRSCQTLDEILEQLNKKAYALKRILIKFIFSGFQLSRSSLYLRLLPRDSLTIEGKRHVQTVPVRLIRAQNNFRKKHVDFHFTAATMMWLKQIGEIIGDQSVCVISQDDKSRVPLGLAAASKQAPILMHMEYQVSLPDHDWVVASRHKLIPSVYAGMSFNSQGKMTYSGPIYIAVRSGKHDSSTAKSHAADIRQLFELPAFASLVKRKDLTVKPIVIILSDGGPDENPRYPKTL</sequence>
<dbReference type="EMBL" id="CAJVCH010267186">
    <property type="protein sequence ID" value="CAG7734334.1"/>
    <property type="molecule type" value="Genomic_DNA"/>
</dbReference>
<dbReference type="Proteomes" id="UP000708208">
    <property type="component" value="Unassembled WGS sequence"/>
</dbReference>
<dbReference type="AlphaFoldDB" id="A0A8J2KFV6"/>
<keyword evidence="3" id="KW-1185">Reference proteome</keyword>
<evidence type="ECO:0000313" key="2">
    <source>
        <dbReference type="EMBL" id="CAG7734334.1"/>
    </source>
</evidence>
<proteinExistence type="predicted"/>
<gene>
    <name evidence="2" type="ORF">AFUS01_LOCUS22730</name>
</gene>
<reference evidence="2" key="1">
    <citation type="submission" date="2021-06" db="EMBL/GenBank/DDBJ databases">
        <authorList>
            <person name="Hodson N. C."/>
            <person name="Mongue J. A."/>
            <person name="Jaron S. K."/>
        </authorList>
    </citation>
    <scope>NUCLEOTIDE SEQUENCE</scope>
</reference>
<evidence type="ECO:0000256" key="1">
    <source>
        <dbReference type="SAM" id="MobiDB-lite"/>
    </source>
</evidence>
<organism evidence="2 3">
    <name type="scientific">Allacma fusca</name>
    <dbReference type="NCBI Taxonomy" id="39272"/>
    <lineage>
        <taxon>Eukaryota</taxon>
        <taxon>Metazoa</taxon>
        <taxon>Ecdysozoa</taxon>
        <taxon>Arthropoda</taxon>
        <taxon>Hexapoda</taxon>
        <taxon>Collembola</taxon>
        <taxon>Symphypleona</taxon>
        <taxon>Sminthuridae</taxon>
        <taxon>Allacma</taxon>
    </lineage>
</organism>
<protein>
    <submittedName>
        <fullName evidence="2">Uncharacterized protein</fullName>
    </submittedName>
</protein>